<comment type="caution">
    <text evidence="4">The sequence shown here is derived from an EMBL/GenBank/DDBJ whole genome shotgun (WGS) entry which is preliminary data.</text>
</comment>
<keyword evidence="5" id="KW-1185">Reference proteome</keyword>
<organism evidence="4 5">
    <name type="scientific">Thiobaca trueperi</name>
    <dbReference type="NCBI Taxonomy" id="127458"/>
    <lineage>
        <taxon>Bacteria</taxon>
        <taxon>Pseudomonadati</taxon>
        <taxon>Pseudomonadota</taxon>
        <taxon>Gammaproteobacteria</taxon>
        <taxon>Chromatiales</taxon>
        <taxon>Chromatiaceae</taxon>
        <taxon>Thiobaca</taxon>
    </lineage>
</organism>
<name>A0A4R3MZR6_9GAMM</name>
<comment type="similarity">
    <text evidence="1">Belongs to the transglycosylase Slt family.</text>
</comment>
<dbReference type="PANTHER" id="PTHR37423:SF2">
    <property type="entry name" value="MEMBRANE-BOUND LYTIC MUREIN TRANSGLYCOSYLASE C"/>
    <property type="match status" value="1"/>
</dbReference>
<dbReference type="GO" id="GO:0000270">
    <property type="term" value="P:peptidoglycan metabolic process"/>
    <property type="evidence" value="ECO:0007669"/>
    <property type="project" value="InterPro"/>
</dbReference>
<dbReference type="Pfam" id="PF01464">
    <property type="entry name" value="SLT"/>
    <property type="match status" value="1"/>
</dbReference>
<dbReference type="InterPro" id="IPR008258">
    <property type="entry name" value="Transglycosylase_SLT_dom_1"/>
</dbReference>
<dbReference type="InterPro" id="IPR023346">
    <property type="entry name" value="Lysozyme-like_dom_sf"/>
</dbReference>
<dbReference type="EMBL" id="SMAO01000004">
    <property type="protein sequence ID" value="TCT21367.1"/>
    <property type="molecule type" value="Genomic_DNA"/>
</dbReference>
<protein>
    <submittedName>
        <fullName evidence="4">Transglycosylase-like protein with SLT domain</fullName>
    </submittedName>
</protein>
<feature type="compositionally biased region" description="Polar residues" evidence="2">
    <location>
        <begin position="258"/>
        <end position="267"/>
    </location>
</feature>
<feature type="compositionally biased region" description="Polar residues" evidence="2">
    <location>
        <begin position="60"/>
        <end position="74"/>
    </location>
</feature>
<dbReference type="Proteomes" id="UP000295717">
    <property type="component" value="Unassembled WGS sequence"/>
</dbReference>
<feature type="domain" description="Transglycosylase SLT" evidence="3">
    <location>
        <begin position="90"/>
        <end position="187"/>
    </location>
</feature>
<dbReference type="PANTHER" id="PTHR37423">
    <property type="entry name" value="SOLUBLE LYTIC MUREIN TRANSGLYCOSYLASE-RELATED"/>
    <property type="match status" value="1"/>
</dbReference>
<dbReference type="GO" id="GO:0008933">
    <property type="term" value="F:peptidoglycan lytic transglycosylase activity"/>
    <property type="evidence" value="ECO:0007669"/>
    <property type="project" value="InterPro"/>
</dbReference>
<dbReference type="SUPFAM" id="SSF53955">
    <property type="entry name" value="Lysozyme-like"/>
    <property type="match status" value="1"/>
</dbReference>
<feature type="region of interest" description="Disordered" evidence="2">
    <location>
        <begin position="46"/>
        <end position="80"/>
    </location>
</feature>
<evidence type="ECO:0000259" key="3">
    <source>
        <dbReference type="Pfam" id="PF01464"/>
    </source>
</evidence>
<dbReference type="PROSITE" id="PS00922">
    <property type="entry name" value="TRANSGLYCOSYLASE"/>
    <property type="match status" value="1"/>
</dbReference>
<evidence type="ECO:0000256" key="1">
    <source>
        <dbReference type="ARBA" id="ARBA00007734"/>
    </source>
</evidence>
<evidence type="ECO:0000313" key="5">
    <source>
        <dbReference type="Proteomes" id="UP000295717"/>
    </source>
</evidence>
<evidence type="ECO:0000313" key="4">
    <source>
        <dbReference type="EMBL" id="TCT21367.1"/>
    </source>
</evidence>
<accession>A0A4R3MZR6</accession>
<dbReference type="InterPro" id="IPR000189">
    <property type="entry name" value="Transglyc_AS"/>
</dbReference>
<dbReference type="OrthoDB" id="92254at2"/>
<gene>
    <name evidence="4" type="ORF">EDC35_104222</name>
</gene>
<dbReference type="Gene3D" id="1.10.530.10">
    <property type="match status" value="1"/>
</dbReference>
<dbReference type="GO" id="GO:0016020">
    <property type="term" value="C:membrane"/>
    <property type="evidence" value="ECO:0007669"/>
    <property type="project" value="InterPro"/>
</dbReference>
<dbReference type="CDD" id="cd00254">
    <property type="entry name" value="LT-like"/>
    <property type="match status" value="1"/>
</dbReference>
<feature type="region of interest" description="Disordered" evidence="2">
    <location>
        <begin position="252"/>
        <end position="274"/>
    </location>
</feature>
<reference evidence="4 5" key="1">
    <citation type="submission" date="2019-03" db="EMBL/GenBank/DDBJ databases">
        <title>Genomic Encyclopedia of Type Strains, Phase IV (KMG-IV): sequencing the most valuable type-strain genomes for metagenomic binning, comparative biology and taxonomic classification.</title>
        <authorList>
            <person name="Goeker M."/>
        </authorList>
    </citation>
    <scope>NUCLEOTIDE SEQUENCE [LARGE SCALE GENOMIC DNA]</scope>
    <source>
        <strain evidence="4 5">DSM 13587</strain>
    </source>
</reference>
<dbReference type="AlphaFoldDB" id="A0A4R3MZR6"/>
<sequence>MVQRMRNNLIRLVGVLACVLAWTPVWILALTATAVNARDADIASAPAPSTSAVPELAAKQTGSDASAQTMTSPAPSHRSLPDKAEIQSMIDRFAGDYGLDPDLVHALIRVESAYDPQAVSHAGAVGLMQVMPETAVDYGIDSIDQLFEPEINLHTGMRHLKRLLEKYDGIGAAVMAYNAGEGALERGQGFVEYPETQRYTHQVLSDYLIRKGIHPYSSDARRALGMALTPEMAVAGGGSSALRRFATPRSSAMFPGASSAQTQTARWQSGGAPGPRIRATTLSSRLAVPGHSLLKSRLTDPARRAAAGLSGRSVRQVSRAVAD</sequence>
<evidence type="ECO:0000256" key="2">
    <source>
        <dbReference type="SAM" id="MobiDB-lite"/>
    </source>
</evidence>
<proteinExistence type="inferred from homology"/>